<dbReference type="PROSITE" id="PS50110">
    <property type="entry name" value="RESPONSE_REGULATORY"/>
    <property type="match status" value="1"/>
</dbReference>
<dbReference type="NCBIfam" id="TIGR00229">
    <property type="entry name" value="sensory_box"/>
    <property type="match status" value="1"/>
</dbReference>
<dbReference type="PANTHER" id="PTHR45228">
    <property type="entry name" value="CYCLIC DI-GMP PHOSPHODIESTERASE TM_0186-RELATED"/>
    <property type="match status" value="1"/>
</dbReference>
<feature type="domain" description="PAC" evidence="5">
    <location>
        <begin position="240"/>
        <end position="292"/>
    </location>
</feature>
<evidence type="ECO:0000259" key="5">
    <source>
        <dbReference type="PROSITE" id="PS50113"/>
    </source>
</evidence>
<dbReference type="PANTHER" id="PTHR45228:SF9">
    <property type="entry name" value="3'3'-CGAMP-SPECIFIC PHOSPHODIESTERASE 2"/>
    <property type="match status" value="1"/>
</dbReference>
<evidence type="ECO:0000313" key="8">
    <source>
        <dbReference type="Proteomes" id="UP001060012"/>
    </source>
</evidence>
<dbReference type="SUPFAM" id="SSF55785">
    <property type="entry name" value="PYP-like sensor domain (PAS domain)"/>
    <property type="match status" value="1"/>
</dbReference>
<evidence type="ECO:0000313" key="7">
    <source>
        <dbReference type="EMBL" id="UTJ07614.1"/>
    </source>
</evidence>
<dbReference type="InterPro" id="IPR052020">
    <property type="entry name" value="Cyclic_di-GMP/3'3'-cGAMP_PDE"/>
</dbReference>
<evidence type="ECO:0000259" key="3">
    <source>
        <dbReference type="PROSITE" id="PS50110"/>
    </source>
</evidence>
<keyword evidence="8" id="KW-1185">Reference proteome</keyword>
<dbReference type="Gene3D" id="1.10.3210.10">
    <property type="entry name" value="Hypothetical protein af1432"/>
    <property type="match status" value="1"/>
</dbReference>
<dbReference type="SUPFAM" id="SSF109604">
    <property type="entry name" value="HD-domain/PDEase-like"/>
    <property type="match status" value="1"/>
</dbReference>
<feature type="coiled-coil region" evidence="2">
    <location>
        <begin position="279"/>
        <end position="306"/>
    </location>
</feature>
<dbReference type="Pfam" id="PF13426">
    <property type="entry name" value="PAS_9"/>
    <property type="match status" value="1"/>
</dbReference>
<dbReference type="SMART" id="SM00091">
    <property type="entry name" value="PAS"/>
    <property type="match status" value="1"/>
</dbReference>
<proteinExistence type="predicted"/>
<evidence type="ECO:0000256" key="1">
    <source>
        <dbReference type="PROSITE-ProRule" id="PRU00169"/>
    </source>
</evidence>
<evidence type="ECO:0000259" key="6">
    <source>
        <dbReference type="PROSITE" id="PS51832"/>
    </source>
</evidence>
<gene>
    <name evidence="7" type="ORF">NJU99_05835</name>
</gene>
<dbReference type="Proteomes" id="UP001060012">
    <property type="component" value="Chromosome"/>
</dbReference>
<dbReference type="SUPFAM" id="SSF52172">
    <property type="entry name" value="CheY-like"/>
    <property type="match status" value="1"/>
</dbReference>
<dbReference type="Gene3D" id="3.30.450.20">
    <property type="entry name" value="PAS domain"/>
    <property type="match status" value="1"/>
</dbReference>
<keyword evidence="1" id="KW-0597">Phosphoprotein</keyword>
<dbReference type="PROSITE" id="PS50112">
    <property type="entry name" value="PAS"/>
    <property type="match status" value="1"/>
</dbReference>
<name>A0ABY5E7W4_9BACT</name>
<dbReference type="InterPro" id="IPR001789">
    <property type="entry name" value="Sig_transdc_resp-reg_receiver"/>
</dbReference>
<dbReference type="InterPro" id="IPR035965">
    <property type="entry name" value="PAS-like_dom_sf"/>
</dbReference>
<dbReference type="CDD" id="cd00130">
    <property type="entry name" value="PAS"/>
    <property type="match status" value="1"/>
</dbReference>
<protein>
    <submittedName>
        <fullName evidence="7">HD domain-containing protein</fullName>
    </submittedName>
</protein>
<dbReference type="EMBL" id="CP100595">
    <property type="protein sequence ID" value="UTJ07614.1"/>
    <property type="molecule type" value="Genomic_DNA"/>
</dbReference>
<evidence type="ECO:0000256" key="2">
    <source>
        <dbReference type="SAM" id="Coils"/>
    </source>
</evidence>
<dbReference type="RefSeq" id="WP_254577788.1">
    <property type="nucleotide sequence ID" value="NZ_CP100595.1"/>
</dbReference>
<dbReference type="SMART" id="SM00471">
    <property type="entry name" value="HDc"/>
    <property type="match status" value="1"/>
</dbReference>
<keyword evidence="2" id="KW-0175">Coiled coil</keyword>
<dbReference type="InterPro" id="IPR001610">
    <property type="entry name" value="PAC"/>
</dbReference>
<feature type="domain" description="PAS" evidence="4">
    <location>
        <begin position="186"/>
        <end position="225"/>
    </location>
</feature>
<accession>A0ABY5E7W4</accession>
<dbReference type="InterPro" id="IPR011006">
    <property type="entry name" value="CheY-like_superfamily"/>
</dbReference>
<organism evidence="7 8">
    <name type="scientific">Arcobacter roscoffensis</name>
    <dbReference type="NCBI Taxonomy" id="2961520"/>
    <lineage>
        <taxon>Bacteria</taxon>
        <taxon>Pseudomonadati</taxon>
        <taxon>Campylobacterota</taxon>
        <taxon>Epsilonproteobacteria</taxon>
        <taxon>Campylobacterales</taxon>
        <taxon>Arcobacteraceae</taxon>
        <taxon>Arcobacter</taxon>
    </lineage>
</organism>
<dbReference type="InterPro" id="IPR003607">
    <property type="entry name" value="HD/PDEase_dom"/>
</dbReference>
<feature type="domain" description="HD-GYP" evidence="6">
    <location>
        <begin position="300"/>
        <end position="497"/>
    </location>
</feature>
<feature type="domain" description="Response regulatory" evidence="3">
    <location>
        <begin position="21"/>
        <end position="145"/>
    </location>
</feature>
<dbReference type="InterPro" id="IPR000014">
    <property type="entry name" value="PAS"/>
</dbReference>
<dbReference type="Gene3D" id="3.40.50.2300">
    <property type="match status" value="1"/>
</dbReference>
<feature type="modified residue" description="4-aspartylphosphate" evidence="1">
    <location>
        <position position="76"/>
    </location>
</feature>
<dbReference type="InterPro" id="IPR037522">
    <property type="entry name" value="HD_GYP_dom"/>
</dbReference>
<dbReference type="Pfam" id="PF13487">
    <property type="entry name" value="HD_5"/>
    <property type="match status" value="1"/>
</dbReference>
<dbReference type="SMART" id="SM00086">
    <property type="entry name" value="PAC"/>
    <property type="match status" value="1"/>
</dbReference>
<dbReference type="InterPro" id="IPR000700">
    <property type="entry name" value="PAS-assoc_C"/>
</dbReference>
<sequence>MGKLNFYKSKDKKNEILDTWKILISDDELDVHTLTKTVLKNFVYKGKGLEFISTFSGEETIEVVKNNDDIVLLLLDVIMESDDAGLQVVKTIRDDLNNHDLQIVLRTGQSGLVPESEVVMDYAINDYKEKTELTSKKLITTIITAIRSFENIKALNKSNEDIKKLNYDLNGILDSFDKYVIASRANKDGEIIYVSEAFCNLTGYRKDELLGNNHNILKDMFTPNEIYDDLWKTITSNKVWRGQIRNQKKNGEYYWLKTVISPEYDVHGEFVCYTAISQNITAQKEVEKANVEIEQLNEDIIETQREVVFRLGAIAEARDKETGMHVKRVAEYSKLLALYYGLPANEAEIVKMASPMHDIGKVAIPDDILKKPGRYTPEEFEIMKTHAQIGYDMLKSSNKPILKAAAIIAHQHQEKYDGSGYPQGLSGEDIHIYGRITAIADVFDALGSDRVYKKAWDDDRIFNLFKEERAKHFDPVLIDLFFKNLDNFLEIRDKFKDV</sequence>
<dbReference type="CDD" id="cd00077">
    <property type="entry name" value="HDc"/>
    <property type="match status" value="1"/>
</dbReference>
<reference evidence="7" key="1">
    <citation type="submission" date="2022-07" db="EMBL/GenBank/DDBJ databases">
        <title>Arcobacter roscoffensis sp. nov., a marine bacterium isolated from coastal seawater collected from Roscoff, France.</title>
        <authorList>
            <person name="Pascual J."/>
            <person name="Lepeaux C."/>
            <person name="Methner A."/>
            <person name="Overmann J."/>
        </authorList>
    </citation>
    <scope>NUCLEOTIDE SEQUENCE</scope>
    <source>
        <strain evidence="7">ARW1-2F2</strain>
    </source>
</reference>
<dbReference type="PROSITE" id="PS51832">
    <property type="entry name" value="HD_GYP"/>
    <property type="match status" value="1"/>
</dbReference>
<evidence type="ECO:0000259" key="4">
    <source>
        <dbReference type="PROSITE" id="PS50112"/>
    </source>
</evidence>
<dbReference type="PROSITE" id="PS50113">
    <property type="entry name" value="PAC"/>
    <property type="match status" value="1"/>
</dbReference>